<dbReference type="Proteomes" id="UP000218765">
    <property type="component" value="Chromosome"/>
</dbReference>
<accession>A0A1Z4VRK9</accession>
<evidence type="ECO:0000313" key="2">
    <source>
        <dbReference type="Proteomes" id="UP000218765"/>
    </source>
</evidence>
<evidence type="ECO:0000313" key="1">
    <source>
        <dbReference type="EMBL" id="BAZ94269.1"/>
    </source>
</evidence>
<dbReference type="AlphaFoldDB" id="A0A1Z4VRK9"/>
<sequence>MEAFAYARARLSAPELQRFVRIETLPQWCAGIAEVLEHSGERGEISCLWGRFRVHREVIRDGIRFSLPGCPNALQWTLTVENAGSEGRITVHCSINRAEPDPDFAASIEEFVRDWRQGLEQGWESARQRVSRVPGESECMPWYG</sequence>
<dbReference type="KEGG" id="ttc:FOKN1_1884"/>
<reference evidence="1 2" key="1">
    <citation type="submission" date="2017-05" db="EMBL/GenBank/DDBJ databases">
        <title>Thiocyanate degradation by Thiohalobacter thiocyanaticus FOKN1.</title>
        <authorList>
            <person name="Oshiki M."/>
            <person name="Fukushima T."/>
            <person name="Kawano S."/>
            <person name="Nakagawa J."/>
        </authorList>
    </citation>
    <scope>NUCLEOTIDE SEQUENCE [LARGE SCALE GENOMIC DNA]</scope>
    <source>
        <strain evidence="1 2">FOKN1</strain>
    </source>
</reference>
<dbReference type="RefSeq" id="WP_096366382.1">
    <property type="nucleotide sequence ID" value="NZ_AP018052.1"/>
</dbReference>
<keyword evidence="1" id="KW-0808">Transferase</keyword>
<organism evidence="1 2">
    <name type="scientific">Thiohalobacter thiocyanaticus</name>
    <dbReference type="NCBI Taxonomy" id="585455"/>
    <lineage>
        <taxon>Bacteria</taxon>
        <taxon>Pseudomonadati</taxon>
        <taxon>Pseudomonadota</taxon>
        <taxon>Gammaproteobacteria</taxon>
        <taxon>Thiohalobacterales</taxon>
        <taxon>Thiohalobacteraceae</taxon>
        <taxon>Thiohalobacter</taxon>
    </lineage>
</organism>
<name>A0A1Z4VRK9_9GAMM</name>
<dbReference type="OrthoDB" id="1443063at2"/>
<gene>
    <name evidence="1" type="ORF">FOKN1_1884</name>
</gene>
<dbReference type="EMBL" id="AP018052">
    <property type="protein sequence ID" value="BAZ94269.1"/>
    <property type="molecule type" value="Genomic_DNA"/>
</dbReference>
<keyword evidence="2" id="KW-1185">Reference proteome</keyword>
<protein>
    <submittedName>
        <fullName evidence="1">6-phosphofructokinase</fullName>
    </submittedName>
</protein>
<dbReference type="GO" id="GO:0016301">
    <property type="term" value="F:kinase activity"/>
    <property type="evidence" value="ECO:0007669"/>
    <property type="project" value="UniProtKB-KW"/>
</dbReference>
<proteinExistence type="predicted"/>
<keyword evidence="1" id="KW-0418">Kinase</keyword>